<reference evidence="2" key="1">
    <citation type="submission" date="2021-04" db="EMBL/GenBank/DDBJ databases">
        <authorList>
            <person name="Tunstrom K."/>
        </authorList>
    </citation>
    <scope>NUCLEOTIDE SEQUENCE</scope>
</reference>
<feature type="compositionally biased region" description="Acidic residues" evidence="1">
    <location>
        <begin position="28"/>
        <end position="43"/>
    </location>
</feature>
<protein>
    <submittedName>
        <fullName evidence="2">(apollo) hypothetical protein</fullName>
    </submittedName>
</protein>
<feature type="region of interest" description="Disordered" evidence="1">
    <location>
        <begin position="14"/>
        <end position="43"/>
    </location>
</feature>
<name>A0A8S3Y1W9_PARAO</name>
<keyword evidence="3" id="KW-1185">Reference proteome</keyword>
<comment type="caution">
    <text evidence="2">The sequence shown here is derived from an EMBL/GenBank/DDBJ whole genome shotgun (WGS) entry which is preliminary data.</text>
</comment>
<dbReference type="OrthoDB" id="6284373at2759"/>
<organism evidence="2 3">
    <name type="scientific">Parnassius apollo</name>
    <name type="common">Apollo butterfly</name>
    <name type="synonym">Papilio apollo</name>
    <dbReference type="NCBI Taxonomy" id="110799"/>
    <lineage>
        <taxon>Eukaryota</taxon>
        <taxon>Metazoa</taxon>
        <taxon>Ecdysozoa</taxon>
        <taxon>Arthropoda</taxon>
        <taxon>Hexapoda</taxon>
        <taxon>Insecta</taxon>
        <taxon>Pterygota</taxon>
        <taxon>Neoptera</taxon>
        <taxon>Endopterygota</taxon>
        <taxon>Lepidoptera</taxon>
        <taxon>Glossata</taxon>
        <taxon>Ditrysia</taxon>
        <taxon>Papilionoidea</taxon>
        <taxon>Papilionidae</taxon>
        <taxon>Parnassiinae</taxon>
        <taxon>Parnassini</taxon>
        <taxon>Parnassius</taxon>
        <taxon>Parnassius</taxon>
    </lineage>
</organism>
<evidence type="ECO:0000256" key="1">
    <source>
        <dbReference type="SAM" id="MobiDB-lite"/>
    </source>
</evidence>
<dbReference type="Proteomes" id="UP000691718">
    <property type="component" value="Unassembled WGS sequence"/>
</dbReference>
<feature type="compositionally biased region" description="Basic and acidic residues" evidence="1">
    <location>
        <begin position="18"/>
        <end position="27"/>
    </location>
</feature>
<dbReference type="AlphaFoldDB" id="A0A8S3Y1W9"/>
<dbReference type="EMBL" id="CAJQZP010001462">
    <property type="protein sequence ID" value="CAG5048558.1"/>
    <property type="molecule type" value="Genomic_DNA"/>
</dbReference>
<gene>
    <name evidence="2" type="ORF">PAPOLLO_LOCUS24231</name>
</gene>
<evidence type="ECO:0000313" key="3">
    <source>
        <dbReference type="Proteomes" id="UP000691718"/>
    </source>
</evidence>
<evidence type="ECO:0000313" key="2">
    <source>
        <dbReference type="EMBL" id="CAG5048558.1"/>
    </source>
</evidence>
<sequence length="227" mass="26254">MGTRDLDEDHILAAVLESDEKPPRIDTDSEVDDYESEDDIQSNEEDAKRLDMFKMVFPIGGHSYLECDKNMALINQKAPYETPEDWRKVVSESRLKPSPFRVIDVDQPLVRSWTKFLSPKYKKTCPFLSTPISEIRVDISHPRLIFYRDSYNGQWTSSVMLDAKRKRANSTPCADASHSTEFILPDQAYKDILPISKAKFLDVQSLSKYCRPVGKKYYSELKYYSTT</sequence>
<accession>A0A8S3Y1W9</accession>
<proteinExistence type="predicted"/>